<reference evidence="2 3" key="1">
    <citation type="journal article" date="2010" name="ChemBioChem">
        <title>Cloning and characterization of the biosynthetic gene cluster of 16-membered macrolide antibiotic FD-891: involvement of a dual functional cytochrome P450 monooxygenase catalyzing epoxidation and hydroxylation.</title>
        <authorList>
            <person name="Kudo F."/>
            <person name="Motegi A."/>
            <person name="Mizoue K."/>
            <person name="Eguchi T."/>
        </authorList>
    </citation>
    <scope>NUCLEOTIDE SEQUENCE [LARGE SCALE GENOMIC DNA]</scope>
    <source>
        <strain evidence="2 3">A-8890</strain>
    </source>
</reference>
<proteinExistence type="predicted"/>
<reference evidence="2 3" key="2">
    <citation type="journal article" date="2023" name="ChemBioChem">
        <title>Acyltransferase Domain Exchange between Two Independent Type I Polyketide Synthases in the Same Producer Strain of Macrolide Antibiotics.</title>
        <authorList>
            <person name="Kudo F."/>
            <person name="Kishikawa K."/>
            <person name="Tsuboi K."/>
            <person name="Kido T."/>
            <person name="Usui T."/>
            <person name="Hashimoto J."/>
            <person name="Shin-Ya K."/>
            <person name="Miyanaga A."/>
            <person name="Eguchi T."/>
        </authorList>
    </citation>
    <scope>NUCLEOTIDE SEQUENCE [LARGE SCALE GENOMIC DNA]</scope>
    <source>
        <strain evidence="2 3">A-8890</strain>
    </source>
</reference>
<evidence type="ECO:0000313" key="3">
    <source>
        <dbReference type="Proteomes" id="UP001321542"/>
    </source>
</evidence>
<feature type="transmembrane region" description="Helical" evidence="1">
    <location>
        <begin position="57"/>
        <end position="75"/>
    </location>
</feature>
<protein>
    <submittedName>
        <fullName evidence="2">Uncharacterized protein</fullName>
    </submittedName>
</protein>
<keyword evidence="1" id="KW-0472">Membrane</keyword>
<organism evidence="2 3">
    <name type="scientific">Streptomyces graminofaciens</name>
    <dbReference type="NCBI Taxonomy" id="68212"/>
    <lineage>
        <taxon>Bacteria</taxon>
        <taxon>Bacillati</taxon>
        <taxon>Actinomycetota</taxon>
        <taxon>Actinomycetes</taxon>
        <taxon>Kitasatosporales</taxon>
        <taxon>Streptomycetaceae</taxon>
        <taxon>Streptomyces</taxon>
    </lineage>
</organism>
<feature type="transmembrane region" description="Helical" evidence="1">
    <location>
        <begin position="23"/>
        <end position="45"/>
    </location>
</feature>
<keyword evidence="3" id="KW-1185">Reference proteome</keyword>
<dbReference type="Proteomes" id="UP001321542">
    <property type="component" value="Chromosome"/>
</dbReference>
<keyword evidence="1" id="KW-0812">Transmembrane</keyword>
<name>A0ABM7F576_9ACTN</name>
<gene>
    <name evidence="2" type="ORF">SGFS_023280</name>
</gene>
<keyword evidence="1" id="KW-1133">Transmembrane helix</keyword>
<dbReference type="EMBL" id="AP018448">
    <property type="protein sequence ID" value="BBC31034.1"/>
    <property type="molecule type" value="Genomic_DNA"/>
</dbReference>
<evidence type="ECO:0000313" key="2">
    <source>
        <dbReference type="EMBL" id="BBC31034.1"/>
    </source>
</evidence>
<accession>A0ABM7F576</accession>
<evidence type="ECO:0000256" key="1">
    <source>
        <dbReference type="SAM" id="Phobius"/>
    </source>
</evidence>
<sequence length="91" mass="9217">MTASADLTADAVTSTPPGRMRGVLLVMCGCVMTVQSLVAPVDLAIPELSASSLHPAPTGLLCIVDSYVIVFAALLSPPGRSITDSAARACC</sequence>
<dbReference type="RefSeq" id="WP_286249660.1">
    <property type="nucleotide sequence ID" value="NZ_AP018448.1"/>
</dbReference>